<keyword evidence="2" id="KW-0808">Transferase</keyword>
<dbReference type="EC" id="3.1.1.24" evidence="2"/>
<feature type="domain" description="AB hydrolase-1" evidence="1">
    <location>
        <begin position="35"/>
        <end position="259"/>
    </location>
</feature>
<dbReference type="InterPro" id="IPR026968">
    <property type="entry name" value="PcaD/CatD"/>
</dbReference>
<sequence>MAHLGQTGGVIMQVLARPWGAMHYRIDGPADGPVVVFANSLGTDLRLWDGVVARLPGFRCVRFDLPGHGLSDLAAEVSISALAEDVAALIATVASAPVVLVGLSIGGMIAQELAVKRPAMLAGIVLSNTATKMGSADAWAARIAAVEAGGLASIADQVMERWFAPAFRARATLPLWRNMLLSTRADGYIVACRALAAADLTGQAAEIDLPAVVIAGEKDGASPPDLVAASAARIAGARLHNMAGVGHLPPAEDAAGMVAIIAPFLKDVLK</sequence>
<dbReference type="GO" id="GO:0016746">
    <property type="term" value="F:acyltransferase activity"/>
    <property type="evidence" value="ECO:0007669"/>
    <property type="project" value="UniProtKB-KW"/>
</dbReference>
<accession>F9YBY2</accession>
<dbReference type="EMBL" id="CP002020">
    <property type="protein sequence ID" value="AEM42884.1"/>
    <property type="molecule type" value="Genomic_DNA"/>
</dbReference>
<dbReference type="NCBIfam" id="TIGR02427">
    <property type="entry name" value="protocat_pcaD"/>
    <property type="match status" value="1"/>
</dbReference>
<dbReference type="GO" id="GO:0047570">
    <property type="term" value="F:3-oxoadipate enol-lactonase activity"/>
    <property type="evidence" value="ECO:0007669"/>
    <property type="project" value="UniProtKB-EC"/>
</dbReference>
<keyword evidence="2" id="KW-0614">Plasmid</keyword>
<keyword evidence="2" id="KW-0012">Acyltransferase</keyword>
<keyword evidence="3" id="KW-1185">Reference proteome</keyword>
<dbReference type="PANTHER" id="PTHR43194:SF2">
    <property type="entry name" value="PEROXISOMAL MEMBRANE PROTEIN LPX1"/>
    <property type="match status" value="1"/>
</dbReference>
<dbReference type="AlphaFoldDB" id="F9YBY2"/>
<proteinExistence type="predicted"/>
<dbReference type="SUPFAM" id="SSF53474">
    <property type="entry name" value="alpha/beta-Hydrolases"/>
    <property type="match status" value="1"/>
</dbReference>
<protein>
    <submittedName>
        <fullName evidence="2">Putative hydrolase or acyltransferase</fullName>
        <ecNumber evidence="2">3.1.1.24</ecNumber>
    </submittedName>
</protein>
<reference evidence="2 3" key="1">
    <citation type="journal article" date="2011" name="J. Bacteriol.">
        <title>Complete genome sequence of the industrial strain Ketogulonicigenium vulgare WSH-001.</title>
        <authorList>
            <person name="Liu L."/>
            <person name="Li Y."/>
            <person name="Zhang J."/>
            <person name="Zhou Z."/>
            <person name="Liu J."/>
            <person name="Li X."/>
            <person name="Zhou J."/>
            <person name="Du G."/>
            <person name="Wang L."/>
            <person name="Chen J."/>
        </authorList>
    </citation>
    <scope>NUCLEOTIDE SEQUENCE [LARGE SCALE GENOMIC DNA]</scope>
    <source>
        <strain evidence="2 3">WSH-001</strain>
        <plasmid evidence="3">pKVU_200</plasmid>
    </source>
</reference>
<dbReference type="InterPro" id="IPR000073">
    <property type="entry name" value="AB_hydrolase_1"/>
</dbReference>
<dbReference type="KEGG" id="kvl:KVU_PB0206"/>
<dbReference type="PATRIC" id="fig|759362.5.peg.3156"/>
<gene>
    <name evidence="2" type="primary">pcaD</name>
    <name evidence="2" type="ordered locus">KVU_PB0206</name>
</gene>
<evidence type="ECO:0000259" key="1">
    <source>
        <dbReference type="Pfam" id="PF12697"/>
    </source>
</evidence>
<dbReference type="PRINTS" id="PR00111">
    <property type="entry name" value="ABHYDROLASE"/>
</dbReference>
<dbReference type="GO" id="GO:0042952">
    <property type="term" value="P:beta-ketoadipate pathway"/>
    <property type="evidence" value="ECO:0007669"/>
    <property type="project" value="InterPro"/>
</dbReference>
<evidence type="ECO:0000313" key="3">
    <source>
        <dbReference type="Proteomes" id="UP000000692"/>
    </source>
</evidence>
<organism evidence="2 3">
    <name type="scientific">Ketogulonicigenium vulgare (strain WSH-001)</name>
    <dbReference type="NCBI Taxonomy" id="759362"/>
    <lineage>
        <taxon>Bacteria</taxon>
        <taxon>Pseudomonadati</taxon>
        <taxon>Pseudomonadota</taxon>
        <taxon>Alphaproteobacteria</taxon>
        <taxon>Rhodobacterales</taxon>
        <taxon>Roseobacteraceae</taxon>
        <taxon>Ketogulonicigenium</taxon>
    </lineage>
</organism>
<dbReference type="OrthoDB" id="9793083at2"/>
<geneLocation type="plasmid" evidence="3">
    <name>pKVU_200</name>
</geneLocation>
<dbReference type="PANTHER" id="PTHR43194">
    <property type="entry name" value="HYDROLASE ALPHA/BETA FOLD FAMILY"/>
    <property type="match status" value="1"/>
</dbReference>
<name>F9YBY2_KETVW</name>
<evidence type="ECO:0000313" key="2">
    <source>
        <dbReference type="EMBL" id="AEM42884.1"/>
    </source>
</evidence>
<dbReference type="ESTHER" id="ketvw-f9yby2">
    <property type="family name" value="Carboxymethylbutenolide_lactonase"/>
</dbReference>
<dbReference type="Gene3D" id="3.40.50.1820">
    <property type="entry name" value="alpha/beta hydrolase"/>
    <property type="match status" value="1"/>
</dbReference>
<keyword evidence="2" id="KW-0378">Hydrolase</keyword>
<dbReference type="InterPro" id="IPR029058">
    <property type="entry name" value="AB_hydrolase_fold"/>
</dbReference>
<dbReference type="Proteomes" id="UP000000692">
    <property type="component" value="Plasmid 2"/>
</dbReference>
<dbReference type="Pfam" id="PF12697">
    <property type="entry name" value="Abhydrolase_6"/>
    <property type="match status" value="1"/>
</dbReference>
<dbReference type="InterPro" id="IPR050228">
    <property type="entry name" value="Carboxylesterase_BioH"/>
</dbReference>
<dbReference type="HOGENOM" id="CLU_020336_50_3_5"/>